<keyword evidence="1" id="KW-1133">Transmembrane helix</keyword>
<feature type="transmembrane region" description="Helical" evidence="1">
    <location>
        <begin position="136"/>
        <end position="157"/>
    </location>
</feature>
<keyword evidence="1" id="KW-0472">Membrane</keyword>
<feature type="transmembrane region" description="Helical" evidence="1">
    <location>
        <begin position="7"/>
        <end position="28"/>
    </location>
</feature>
<feature type="transmembrane region" description="Helical" evidence="1">
    <location>
        <begin position="59"/>
        <end position="79"/>
    </location>
</feature>
<reference evidence="2" key="1">
    <citation type="submission" date="2020-11" db="EMBL/GenBank/DDBJ databases">
        <title>Nocardioides cynanchi sp. nov., isolated from soil of rhizosphere of Cynanchum wilfordii.</title>
        <authorList>
            <person name="Lee J.-S."/>
            <person name="Suh M.K."/>
            <person name="Kim J.-S."/>
        </authorList>
    </citation>
    <scope>NUCLEOTIDE SEQUENCE</scope>
    <source>
        <strain evidence="2">KCTC 19276</strain>
    </source>
</reference>
<accession>A0A930VGX8</accession>
<dbReference type="AlphaFoldDB" id="A0A930VGX8"/>
<protein>
    <submittedName>
        <fullName evidence="2">Uncharacterized protein</fullName>
    </submittedName>
</protein>
<dbReference type="RefSeq" id="WP_194695494.1">
    <property type="nucleotide sequence ID" value="NZ_JADKPO010000006.1"/>
</dbReference>
<name>A0A930VGX8_9ACTN</name>
<evidence type="ECO:0000256" key="1">
    <source>
        <dbReference type="SAM" id="Phobius"/>
    </source>
</evidence>
<organism evidence="2 3">
    <name type="scientific">Nocardioides agariphilus</name>
    <dbReference type="NCBI Taxonomy" id="433664"/>
    <lineage>
        <taxon>Bacteria</taxon>
        <taxon>Bacillati</taxon>
        <taxon>Actinomycetota</taxon>
        <taxon>Actinomycetes</taxon>
        <taxon>Propionibacteriales</taxon>
        <taxon>Nocardioidaceae</taxon>
        <taxon>Nocardioides</taxon>
    </lineage>
</organism>
<proteinExistence type="predicted"/>
<comment type="caution">
    <text evidence="2">The sequence shown here is derived from an EMBL/GenBank/DDBJ whole genome shotgun (WGS) entry which is preliminary data.</text>
</comment>
<keyword evidence="3" id="KW-1185">Reference proteome</keyword>
<dbReference type="Proteomes" id="UP000660668">
    <property type="component" value="Unassembled WGS sequence"/>
</dbReference>
<evidence type="ECO:0000313" key="3">
    <source>
        <dbReference type="Proteomes" id="UP000660668"/>
    </source>
</evidence>
<dbReference type="EMBL" id="JADKPO010000006">
    <property type="protein sequence ID" value="MBF4767344.1"/>
    <property type="molecule type" value="Genomic_DNA"/>
</dbReference>
<keyword evidence="1" id="KW-0812">Transmembrane</keyword>
<evidence type="ECO:0000313" key="2">
    <source>
        <dbReference type="EMBL" id="MBF4767344.1"/>
    </source>
</evidence>
<gene>
    <name evidence="2" type="ORF">ISU10_06145</name>
</gene>
<feature type="transmembrane region" description="Helical" evidence="1">
    <location>
        <begin position="86"/>
        <end position="103"/>
    </location>
</feature>
<sequence length="172" mass="17870">MSQRRGLVFAMAVLGAYALAGLFGGWMWHELWQPSAGVVVDHQWYADGNALREEFSGTALYVLVSAGIGLVLGVVFALVGGVRPMLTLLTCVAGALLAGWLMARLGQRLGPADPAELALRAEDGTRLPSALTVSGLTPQLSFALGSLAALGAIFTLFSGKAPEATFAAEPRG</sequence>